<evidence type="ECO:0000313" key="2">
    <source>
        <dbReference type="Proteomes" id="UP000319801"/>
    </source>
</evidence>
<evidence type="ECO:0000313" key="1">
    <source>
        <dbReference type="EMBL" id="TVK90422.1"/>
    </source>
</evidence>
<accession>A0A556VXP2</accession>
<sequence length="141" mass="15227">MAERQRWLSLTDLQDRDKADVLYAPLHPQGLLASQLVPSCNGSWRREDRQQFSNATCHTSLGALSLGEPPLGGCGSDPRRPVPSLSQAQYYYSASAQGRHSKAASKGVLVTPLDGTWKALGGADKDEETDHPLAIVEGTQL</sequence>
<comment type="caution">
    <text evidence="1">The sequence shown here is derived from an EMBL/GenBank/DDBJ whole genome shotgun (WGS) entry which is preliminary data.</text>
</comment>
<dbReference type="AlphaFoldDB" id="A0A556VXP2"/>
<keyword evidence="2" id="KW-1185">Reference proteome</keyword>
<dbReference type="Proteomes" id="UP000319801">
    <property type="component" value="Unassembled WGS sequence"/>
</dbReference>
<organism evidence="1 2">
    <name type="scientific">Bagarius yarrelli</name>
    <name type="common">Goonch</name>
    <name type="synonym">Bagrus yarrelli</name>
    <dbReference type="NCBI Taxonomy" id="175774"/>
    <lineage>
        <taxon>Eukaryota</taxon>
        <taxon>Metazoa</taxon>
        <taxon>Chordata</taxon>
        <taxon>Craniata</taxon>
        <taxon>Vertebrata</taxon>
        <taxon>Euteleostomi</taxon>
        <taxon>Actinopterygii</taxon>
        <taxon>Neopterygii</taxon>
        <taxon>Teleostei</taxon>
        <taxon>Ostariophysi</taxon>
        <taxon>Siluriformes</taxon>
        <taxon>Sisoridae</taxon>
        <taxon>Sisorinae</taxon>
        <taxon>Bagarius</taxon>
    </lineage>
</organism>
<dbReference type="EMBL" id="VCAZ01000007">
    <property type="protein sequence ID" value="TVK90422.1"/>
    <property type="molecule type" value="Genomic_DNA"/>
</dbReference>
<reference evidence="1 2" key="1">
    <citation type="journal article" date="2019" name="Genome Biol. Evol.">
        <title>Whole-Genome Sequencing of the Giant Devil Catfish, Bagarius yarrelli.</title>
        <authorList>
            <person name="Jiang W."/>
            <person name="Lv Y."/>
            <person name="Cheng L."/>
            <person name="Yang K."/>
            <person name="Chao B."/>
            <person name="Wang X."/>
            <person name="Li Y."/>
            <person name="Pan X."/>
            <person name="You X."/>
            <person name="Zhang Y."/>
            <person name="Yang J."/>
            <person name="Li J."/>
            <person name="Zhang X."/>
            <person name="Liu S."/>
            <person name="Sun C."/>
            <person name="Yang J."/>
            <person name="Shi Q."/>
        </authorList>
    </citation>
    <scope>NUCLEOTIDE SEQUENCE [LARGE SCALE GENOMIC DNA]</scope>
    <source>
        <strain evidence="1">JWS20170419001</strain>
        <tissue evidence="1">Muscle</tissue>
    </source>
</reference>
<protein>
    <submittedName>
        <fullName evidence="1">Uncharacterized protein</fullName>
    </submittedName>
</protein>
<proteinExistence type="predicted"/>
<gene>
    <name evidence="1" type="ORF">Baya_2503</name>
</gene>
<name>A0A556VXP2_BAGYA</name>